<evidence type="ECO:0000256" key="4">
    <source>
        <dbReference type="ARBA" id="ARBA00022692"/>
    </source>
</evidence>
<dbReference type="NCBIfam" id="TIGR00727">
    <property type="entry name" value="ISP4_OPT"/>
    <property type="match status" value="1"/>
</dbReference>
<evidence type="ECO:0000313" key="10">
    <source>
        <dbReference type="EMBL" id="KAJ4331136.1"/>
    </source>
</evidence>
<comment type="similarity">
    <text evidence="2">Belongs to the oligopeptide OPT transporter family.</text>
</comment>
<dbReference type="GO" id="GO:0016020">
    <property type="term" value="C:membrane"/>
    <property type="evidence" value="ECO:0007669"/>
    <property type="project" value="UniProtKB-SubCell"/>
</dbReference>
<feature type="transmembrane region" description="Helical" evidence="9">
    <location>
        <begin position="545"/>
        <end position="567"/>
    </location>
</feature>
<evidence type="ECO:0000256" key="6">
    <source>
        <dbReference type="ARBA" id="ARBA00022927"/>
    </source>
</evidence>
<keyword evidence="6" id="KW-0653">Protein transport</keyword>
<feature type="transmembrane region" description="Helical" evidence="9">
    <location>
        <begin position="434"/>
        <end position="452"/>
    </location>
</feature>
<dbReference type="NCBIfam" id="TIGR00728">
    <property type="entry name" value="OPT_sfam"/>
    <property type="match status" value="1"/>
</dbReference>
<keyword evidence="3" id="KW-0813">Transport</keyword>
<keyword evidence="11" id="KW-1185">Reference proteome</keyword>
<evidence type="ECO:0000256" key="2">
    <source>
        <dbReference type="ARBA" id="ARBA00008807"/>
    </source>
</evidence>
<dbReference type="OrthoDB" id="9986677at2759"/>
<dbReference type="InterPro" id="IPR004648">
    <property type="entry name" value="Oligpept_transpt"/>
</dbReference>
<feature type="transmembrane region" description="Helical" evidence="9">
    <location>
        <begin position="507"/>
        <end position="525"/>
    </location>
</feature>
<organism evidence="10 11">
    <name type="scientific">Didymella glomerata</name>
    <dbReference type="NCBI Taxonomy" id="749621"/>
    <lineage>
        <taxon>Eukaryota</taxon>
        <taxon>Fungi</taxon>
        <taxon>Dikarya</taxon>
        <taxon>Ascomycota</taxon>
        <taxon>Pezizomycotina</taxon>
        <taxon>Dothideomycetes</taxon>
        <taxon>Pleosporomycetidae</taxon>
        <taxon>Pleosporales</taxon>
        <taxon>Pleosporineae</taxon>
        <taxon>Didymellaceae</taxon>
        <taxon>Didymella</taxon>
    </lineage>
</organism>
<name>A0A9W8WR69_9PLEO</name>
<evidence type="ECO:0000256" key="3">
    <source>
        <dbReference type="ARBA" id="ARBA00022448"/>
    </source>
</evidence>
<feature type="transmembrane region" description="Helical" evidence="9">
    <location>
        <begin position="614"/>
        <end position="632"/>
    </location>
</feature>
<evidence type="ECO:0000256" key="7">
    <source>
        <dbReference type="ARBA" id="ARBA00022989"/>
    </source>
</evidence>
<keyword evidence="8 9" id="KW-0472">Membrane</keyword>
<evidence type="ECO:0000256" key="9">
    <source>
        <dbReference type="SAM" id="Phobius"/>
    </source>
</evidence>
<feature type="transmembrane region" description="Helical" evidence="9">
    <location>
        <begin position="58"/>
        <end position="78"/>
    </location>
</feature>
<feature type="transmembrane region" description="Helical" evidence="9">
    <location>
        <begin position="459"/>
        <end position="482"/>
    </location>
</feature>
<evidence type="ECO:0000256" key="8">
    <source>
        <dbReference type="ARBA" id="ARBA00023136"/>
    </source>
</evidence>
<keyword evidence="5" id="KW-0571">Peptide transport</keyword>
<sequence>MRPNSKVQELVAEGRAIDVNDESTGSGSKKDAASEVLSAAGIDIDAHDPTAPCLTLRMWVIGTIFTLLGCGLNTLYTLRFPSISLTQSAVQFLAFPIGKTWEKLVPDWTMSILSWNLRLNPGPFNQKENILIYVMANLSFLTRLSADVLTEQRVFFGYQAGWGFEMLITLATILYGFSMAGICKSIVVDPSSMLWPGVFANTALNHALHSSKTESGSVRRFRMSKYSFFLIAFSVSFCWYWFPDFIFPALGYFTFFCWAAPKNAVVNQIFGMKSGLGLLPVTFDWSQIAYIGSPLVVPIWAIANVLAALVFWIYIISPALYYSNVWNSSYLPIQSNSVYDNTGKTYNVSRVINKQDGYQLDVVKYESYSTIYLPITYALNQFGLAFATIVSLFTWLVLEKRDQIWSVLMSIKTRPRSGTPRHGVGQPAYAETPTWWYCVTATISLFLAIFCCEYWKVQLPWYGVLLAFAVAGIFFVPLGIIYGTTNLRINIDVFCRIIAGYVWEGKVLANIWFFNLGYISGIKALQFSQDFKLGLYCGIPPRQLFIVQLVAICIATIAQVGVLNWALTNISGVCTNAAVNGFTCPFSRTHFNTSTIWGAVGPRRFFSEDSTYHALLYFLILGLVLPIIVYALKRRYPNSFWRHAHVPLLLGGLNYLPPASGTNYGSWAIVGLFFGVCVKRKYLAWWKRYTFVLSAALDSSIAIAAVIIFFAVFWTKASNSFSWWGTTVYKNTCDWKSCPYKVVAEGERFGP</sequence>
<evidence type="ECO:0000256" key="1">
    <source>
        <dbReference type="ARBA" id="ARBA00004141"/>
    </source>
</evidence>
<dbReference type="Pfam" id="PF03169">
    <property type="entry name" value="OPT"/>
    <property type="match status" value="1"/>
</dbReference>
<dbReference type="InterPro" id="IPR004813">
    <property type="entry name" value="OPT"/>
</dbReference>
<feature type="transmembrane region" description="Helical" evidence="9">
    <location>
        <begin position="377"/>
        <end position="398"/>
    </location>
</feature>
<dbReference type="AlphaFoldDB" id="A0A9W8WR69"/>
<dbReference type="Proteomes" id="UP001140562">
    <property type="component" value="Unassembled WGS sequence"/>
</dbReference>
<keyword evidence="7 9" id="KW-1133">Transmembrane helix</keyword>
<dbReference type="EMBL" id="JAPEUV010000161">
    <property type="protein sequence ID" value="KAJ4331136.1"/>
    <property type="molecule type" value="Genomic_DNA"/>
</dbReference>
<proteinExistence type="inferred from homology"/>
<dbReference type="PANTHER" id="PTHR22601">
    <property type="entry name" value="ISP4 LIKE PROTEIN"/>
    <property type="match status" value="1"/>
</dbReference>
<keyword evidence="4 9" id="KW-0812">Transmembrane</keyword>
<gene>
    <name evidence="10" type="ORF">N0V87_009420</name>
</gene>
<evidence type="ECO:0000256" key="5">
    <source>
        <dbReference type="ARBA" id="ARBA00022856"/>
    </source>
</evidence>
<reference evidence="10" key="1">
    <citation type="submission" date="2022-10" db="EMBL/GenBank/DDBJ databases">
        <title>Tapping the CABI collections for fungal endophytes: first genome assemblies for Collariella, Neodidymelliopsis, Ascochyta clinopodiicola, Didymella pomorum, Didymosphaeria variabile, Neocosmospora piperis and Neocucurbitaria cava.</title>
        <authorList>
            <person name="Hill R."/>
        </authorList>
    </citation>
    <scope>NUCLEOTIDE SEQUENCE</scope>
    <source>
        <strain evidence="10">IMI 360193</strain>
    </source>
</reference>
<comment type="subcellular location">
    <subcellularLocation>
        <location evidence="1">Membrane</location>
        <topology evidence="1">Multi-pass membrane protein</topology>
    </subcellularLocation>
</comment>
<feature type="transmembrane region" description="Helical" evidence="9">
    <location>
        <begin position="288"/>
        <end position="315"/>
    </location>
</feature>
<evidence type="ECO:0000313" key="11">
    <source>
        <dbReference type="Proteomes" id="UP001140562"/>
    </source>
</evidence>
<dbReference type="GO" id="GO:0035673">
    <property type="term" value="F:oligopeptide transmembrane transporter activity"/>
    <property type="evidence" value="ECO:0007669"/>
    <property type="project" value="InterPro"/>
</dbReference>
<feature type="transmembrane region" description="Helical" evidence="9">
    <location>
        <begin position="226"/>
        <end position="242"/>
    </location>
</feature>
<dbReference type="GO" id="GO:0015031">
    <property type="term" value="P:protein transport"/>
    <property type="evidence" value="ECO:0007669"/>
    <property type="project" value="UniProtKB-KW"/>
</dbReference>
<feature type="transmembrane region" description="Helical" evidence="9">
    <location>
        <begin position="689"/>
        <end position="714"/>
    </location>
</feature>
<feature type="transmembrane region" description="Helical" evidence="9">
    <location>
        <begin position="166"/>
        <end position="187"/>
    </location>
</feature>
<comment type="caution">
    <text evidence="10">The sequence shown here is derived from an EMBL/GenBank/DDBJ whole genome shotgun (WGS) entry which is preliminary data.</text>
</comment>
<accession>A0A9W8WR69</accession>
<protein>
    <submittedName>
        <fullName evidence="10">Uncharacterized protein</fullName>
    </submittedName>
</protein>